<evidence type="ECO:0000256" key="6">
    <source>
        <dbReference type="ARBA" id="ARBA00023288"/>
    </source>
</evidence>
<keyword evidence="3 7" id="KW-0732">Signal</keyword>
<dbReference type="EMBL" id="JACHHY010000011">
    <property type="protein sequence ID" value="MBB5018807.1"/>
    <property type="molecule type" value="Genomic_DNA"/>
</dbReference>
<dbReference type="InterPro" id="IPR012556">
    <property type="entry name" value="Entericidin"/>
</dbReference>
<evidence type="ECO:0000313" key="9">
    <source>
        <dbReference type="Proteomes" id="UP000575898"/>
    </source>
</evidence>
<comment type="caution">
    <text evidence="8">The sequence shown here is derived from an EMBL/GenBank/DDBJ whole genome shotgun (WGS) entry which is preliminary data.</text>
</comment>
<name>A0A840MP65_9PROT</name>
<dbReference type="PROSITE" id="PS51257">
    <property type="entry name" value="PROKAR_LIPOPROTEIN"/>
    <property type="match status" value="1"/>
</dbReference>
<sequence>MKPILVMILAVALSAALGACNTVHGFGKDVEKVGEKISNAANK</sequence>
<keyword evidence="5" id="KW-0564">Palmitate</keyword>
<dbReference type="RefSeq" id="WP_184038676.1">
    <property type="nucleotide sequence ID" value="NZ_JACHHY010000011.1"/>
</dbReference>
<evidence type="ECO:0000256" key="2">
    <source>
        <dbReference type="ARBA" id="ARBA00022475"/>
    </source>
</evidence>
<evidence type="ECO:0000256" key="1">
    <source>
        <dbReference type="ARBA" id="ARBA00010296"/>
    </source>
</evidence>
<dbReference type="GO" id="GO:0016020">
    <property type="term" value="C:membrane"/>
    <property type="evidence" value="ECO:0007669"/>
    <property type="project" value="InterPro"/>
</dbReference>
<protein>
    <submittedName>
        <fullName evidence="8">Putative small secreted protein</fullName>
    </submittedName>
</protein>
<reference evidence="8 9" key="1">
    <citation type="submission" date="2020-08" db="EMBL/GenBank/DDBJ databases">
        <title>Genomic Encyclopedia of Type Strains, Phase IV (KMG-IV): sequencing the most valuable type-strain genomes for metagenomic binning, comparative biology and taxonomic classification.</title>
        <authorList>
            <person name="Goeker M."/>
        </authorList>
    </citation>
    <scope>NUCLEOTIDE SEQUENCE [LARGE SCALE GENOMIC DNA]</scope>
    <source>
        <strain evidence="8 9">DSM 27165</strain>
    </source>
</reference>
<proteinExistence type="inferred from homology"/>
<feature type="signal peptide" evidence="7">
    <location>
        <begin position="1"/>
        <end position="18"/>
    </location>
</feature>
<dbReference type="AlphaFoldDB" id="A0A840MP65"/>
<dbReference type="GO" id="GO:0009636">
    <property type="term" value="P:response to toxic substance"/>
    <property type="evidence" value="ECO:0007669"/>
    <property type="project" value="InterPro"/>
</dbReference>
<keyword evidence="2" id="KW-1003">Cell membrane</keyword>
<feature type="chain" id="PRO_5033016284" evidence="7">
    <location>
        <begin position="19"/>
        <end position="43"/>
    </location>
</feature>
<accession>A0A840MP65</accession>
<comment type="similarity">
    <text evidence="1">Belongs to the EcnA/EcnB lipoprotein family.</text>
</comment>
<keyword evidence="6" id="KW-0449">Lipoprotein</keyword>
<keyword evidence="4" id="KW-0472">Membrane</keyword>
<evidence type="ECO:0000256" key="5">
    <source>
        <dbReference type="ARBA" id="ARBA00023139"/>
    </source>
</evidence>
<evidence type="ECO:0000256" key="7">
    <source>
        <dbReference type="SAM" id="SignalP"/>
    </source>
</evidence>
<dbReference type="Proteomes" id="UP000575898">
    <property type="component" value="Unassembled WGS sequence"/>
</dbReference>
<gene>
    <name evidence="8" type="ORF">HNQ59_002100</name>
</gene>
<keyword evidence="9" id="KW-1185">Reference proteome</keyword>
<evidence type="ECO:0000256" key="4">
    <source>
        <dbReference type="ARBA" id="ARBA00023136"/>
    </source>
</evidence>
<evidence type="ECO:0000256" key="3">
    <source>
        <dbReference type="ARBA" id="ARBA00022729"/>
    </source>
</evidence>
<dbReference type="Pfam" id="PF08085">
    <property type="entry name" value="Entericidin"/>
    <property type="match status" value="1"/>
</dbReference>
<evidence type="ECO:0000313" key="8">
    <source>
        <dbReference type="EMBL" id="MBB5018807.1"/>
    </source>
</evidence>
<organism evidence="8 9">
    <name type="scientific">Chitinivorax tropicus</name>
    <dbReference type="NCBI Taxonomy" id="714531"/>
    <lineage>
        <taxon>Bacteria</taxon>
        <taxon>Pseudomonadati</taxon>
        <taxon>Pseudomonadota</taxon>
        <taxon>Betaproteobacteria</taxon>
        <taxon>Chitinivorax</taxon>
    </lineage>
</organism>